<dbReference type="NCBIfam" id="TIGR01512">
    <property type="entry name" value="ATPase-IB2_Cd"/>
    <property type="match status" value="1"/>
</dbReference>
<dbReference type="AlphaFoldDB" id="A0A1R4GID4"/>
<keyword evidence="5 6" id="KW-0472">Membrane</keyword>
<keyword evidence="6" id="KW-0547">Nucleotide-binding</keyword>
<evidence type="ECO:0000256" key="5">
    <source>
        <dbReference type="ARBA" id="ARBA00023136"/>
    </source>
</evidence>
<keyword evidence="6" id="KW-0067">ATP-binding</keyword>
<dbReference type="SUPFAM" id="SSF81665">
    <property type="entry name" value="Calcium ATPase, transmembrane domain M"/>
    <property type="match status" value="1"/>
</dbReference>
<dbReference type="Pfam" id="PF00122">
    <property type="entry name" value="E1-E2_ATPase"/>
    <property type="match status" value="1"/>
</dbReference>
<dbReference type="Gene3D" id="3.40.50.1000">
    <property type="entry name" value="HAD superfamily/HAD-like"/>
    <property type="match status" value="1"/>
</dbReference>
<dbReference type="InterPro" id="IPR018303">
    <property type="entry name" value="ATPase_P-typ_P_site"/>
</dbReference>
<dbReference type="Proteomes" id="UP000195913">
    <property type="component" value="Unassembled WGS sequence"/>
</dbReference>
<evidence type="ECO:0000256" key="1">
    <source>
        <dbReference type="ARBA" id="ARBA00004651"/>
    </source>
</evidence>
<feature type="domain" description="P-type ATPase A" evidence="7">
    <location>
        <begin position="117"/>
        <end position="217"/>
    </location>
</feature>
<dbReference type="SUPFAM" id="SSF56784">
    <property type="entry name" value="HAD-like"/>
    <property type="match status" value="1"/>
</dbReference>
<dbReference type="Gene3D" id="2.70.150.10">
    <property type="entry name" value="Calcium-transporting ATPase, cytoplasmic transduction domain A"/>
    <property type="match status" value="1"/>
</dbReference>
<dbReference type="InterPro" id="IPR023214">
    <property type="entry name" value="HAD_sf"/>
</dbReference>
<evidence type="ECO:0000313" key="9">
    <source>
        <dbReference type="Proteomes" id="UP000195913"/>
    </source>
</evidence>
<dbReference type="PROSITE" id="PS00154">
    <property type="entry name" value="ATPASE_E1_E2"/>
    <property type="match status" value="1"/>
</dbReference>
<dbReference type="GO" id="GO:0046872">
    <property type="term" value="F:metal ion binding"/>
    <property type="evidence" value="ECO:0007669"/>
    <property type="project" value="UniProtKB-KW"/>
</dbReference>
<keyword evidence="9" id="KW-1185">Reference proteome</keyword>
<dbReference type="RefSeq" id="WP_086999424.1">
    <property type="nucleotide sequence ID" value="NZ_FUHW01000038.1"/>
</dbReference>
<evidence type="ECO:0000313" key="8">
    <source>
        <dbReference type="EMBL" id="SJM67928.1"/>
    </source>
</evidence>
<reference evidence="8 9" key="1">
    <citation type="submission" date="2017-02" db="EMBL/GenBank/DDBJ databases">
        <authorList>
            <person name="Peterson S.W."/>
        </authorList>
    </citation>
    <scope>NUCLEOTIDE SEQUENCE [LARGE SCALE GENOMIC DNA]</scope>
    <source>
        <strain evidence="8 9">B Ar 00.02</strain>
    </source>
</reference>
<evidence type="ECO:0000256" key="4">
    <source>
        <dbReference type="ARBA" id="ARBA00022989"/>
    </source>
</evidence>
<organism evidence="8 9">
    <name type="scientific">Arthrobacter rhombi</name>
    <dbReference type="NCBI Taxonomy" id="71253"/>
    <lineage>
        <taxon>Bacteria</taxon>
        <taxon>Bacillati</taxon>
        <taxon>Actinomycetota</taxon>
        <taxon>Actinomycetes</taxon>
        <taxon>Micrococcales</taxon>
        <taxon>Micrococcaceae</taxon>
        <taxon>Arthrobacter</taxon>
    </lineage>
</organism>
<feature type="transmembrane region" description="Helical" evidence="6">
    <location>
        <begin position="37"/>
        <end position="55"/>
    </location>
</feature>
<keyword evidence="3 6" id="KW-0812">Transmembrane</keyword>
<dbReference type="GO" id="GO:0015086">
    <property type="term" value="F:cadmium ion transmembrane transporter activity"/>
    <property type="evidence" value="ECO:0007669"/>
    <property type="project" value="TreeGrafter"/>
</dbReference>
<dbReference type="InterPro" id="IPR008250">
    <property type="entry name" value="ATPase_P-typ_transduc_dom_A_sf"/>
</dbReference>
<keyword evidence="6" id="KW-0479">Metal-binding</keyword>
<dbReference type="NCBIfam" id="TIGR01494">
    <property type="entry name" value="ATPase_P-type"/>
    <property type="match status" value="2"/>
</dbReference>
<dbReference type="InterPro" id="IPR023299">
    <property type="entry name" value="ATPase_P-typ_cyto_dom_N"/>
</dbReference>
<feature type="transmembrane region" description="Helical" evidence="6">
    <location>
        <begin position="233"/>
        <end position="252"/>
    </location>
</feature>
<dbReference type="InterPro" id="IPR036412">
    <property type="entry name" value="HAD-like_sf"/>
</dbReference>
<dbReference type="GO" id="GO:0005524">
    <property type="term" value="F:ATP binding"/>
    <property type="evidence" value="ECO:0007669"/>
    <property type="project" value="UniProtKB-UniRule"/>
</dbReference>
<dbReference type="EC" id="3.6.3.4" evidence="8"/>
<dbReference type="GO" id="GO:0005886">
    <property type="term" value="C:plasma membrane"/>
    <property type="evidence" value="ECO:0007669"/>
    <property type="project" value="UniProtKB-SubCell"/>
</dbReference>
<name>A0A1R4GID4_9MICC</name>
<feature type="transmembrane region" description="Helical" evidence="6">
    <location>
        <begin position="565"/>
        <end position="588"/>
    </location>
</feature>
<dbReference type="NCBIfam" id="TIGR01525">
    <property type="entry name" value="ATPase-IB_hvy"/>
    <property type="match status" value="1"/>
</dbReference>
<evidence type="ECO:0000256" key="3">
    <source>
        <dbReference type="ARBA" id="ARBA00022692"/>
    </source>
</evidence>
<evidence type="ECO:0000259" key="7">
    <source>
        <dbReference type="Pfam" id="PF00122"/>
    </source>
</evidence>
<dbReference type="InterPro" id="IPR027256">
    <property type="entry name" value="P-typ_ATPase_IB"/>
</dbReference>
<evidence type="ECO:0000256" key="6">
    <source>
        <dbReference type="RuleBase" id="RU362081"/>
    </source>
</evidence>
<dbReference type="InterPro" id="IPR059000">
    <property type="entry name" value="ATPase_P-type_domA"/>
</dbReference>
<gene>
    <name evidence="8" type="ORF">FM101_10695</name>
</gene>
<proteinExistence type="inferred from homology"/>
<keyword evidence="8" id="KW-0378">Hydrolase</keyword>
<dbReference type="GO" id="GO:0016887">
    <property type="term" value="F:ATP hydrolysis activity"/>
    <property type="evidence" value="ECO:0007669"/>
    <property type="project" value="InterPro"/>
</dbReference>
<feature type="transmembrane region" description="Helical" evidence="6">
    <location>
        <begin position="258"/>
        <end position="278"/>
    </location>
</feature>
<dbReference type="SUPFAM" id="SSF81653">
    <property type="entry name" value="Calcium ATPase, transduction domain A"/>
    <property type="match status" value="1"/>
</dbReference>
<sequence length="627" mass="64725">MVILRLLRRYPLAGATIGFGLLTVGLNITGLDGPARLVASVFALVVAATVFVDMVKDLMRGHWGIDVLALTAIVATVSVGEYHAALVICLMLTGGEGLEDAAQHRSQRELTGLLDRVPRTAQLLSPDGTVSAVPLEDIAAGDVVLLRPSTVVPVDGTLVEGAADFDESAVTGESLPVTRAAGEPVPSGAVNGTVAVALRATATAADSQYARIVALVQGAAESRAPLVRLADRYAVPFTLFAYLVGGLAWWLSGDPVRFAEVLVVATPCPLLIAAPVALMGGMSQAARQGAIVKDGGTLERLARVKTAAFDKTGTLTTGTPRLVRVAVVPDLASGLDADRLLELAASLEAYSTHAFAPAITQAARHRGMALHPVQDATEMATEGISGTVAGHRVLVGKPRWIAEKSTGFAPGAIHAGEAGVYLAVDGVHAGMLVMSDPLRQEAAQMMVRLERAGVTERVMLTGDVAATAQDVARRVGLTDVWAELHPGQKVDLVGQLPHRPVMMVGDGINDAPVLAAADVGIAMGVNGATAASESADVVIMIDDVSVAATAVEIGQRTVKVALQSIWIGILLSVGLMLYAATGALPALFGALAQEVVDVLAIANALRTLGGPATSRRDRKTAEADSIQ</sequence>
<feature type="transmembrane region" description="Helical" evidence="6">
    <location>
        <begin position="12"/>
        <end position="31"/>
    </location>
</feature>
<dbReference type="EC" id="3.6.3.3" evidence="8"/>
<comment type="similarity">
    <text evidence="2 6">Belongs to the cation transport ATPase (P-type) (TC 3.A.3) family. Type IB subfamily.</text>
</comment>
<keyword evidence="6" id="KW-1003">Cell membrane</keyword>
<dbReference type="PANTHER" id="PTHR48085">
    <property type="entry name" value="CADMIUM/ZINC-TRANSPORTING ATPASE HMA2-RELATED"/>
    <property type="match status" value="1"/>
</dbReference>
<protein>
    <submittedName>
        <fullName evidence="8">Lead, cadmium, zinc and mercury transporting ATPase Copper-translocating P-type ATPase</fullName>
        <ecNumber evidence="8">3.6.3.3</ecNumber>
        <ecNumber evidence="8">3.6.3.4</ecNumber>
        <ecNumber evidence="8">3.6.3.5</ecNumber>
    </submittedName>
</protein>
<keyword evidence="4 6" id="KW-1133">Transmembrane helix</keyword>
<dbReference type="Pfam" id="PF00702">
    <property type="entry name" value="Hydrolase"/>
    <property type="match status" value="1"/>
</dbReference>
<accession>A0A1R4GID4</accession>
<evidence type="ECO:0000256" key="2">
    <source>
        <dbReference type="ARBA" id="ARBA00006024"/>
    </source>
</evidence>
<dbReference type="InterPro" id="IPR023298">
    <property type="entry name" value="ATPase_P-typ_TM_dom_sf"/>
</dbReference>
<dbReference type="GO" id="GO:0019829">
    <property type="term" value="F:ATPase-coupled monoatomic cation transmembrane transporter activity"/>
    <property type="evidence" value="ECO:0007669"/>
    <property type="project" value="InterPro"/>
</dbReference>
<dbReference type="PRINTS" id="PR00119">
    <property type="entry name" value="CATATPASE"/>
</dbReference>
<dbReference type="EMBL" id="FUHW01000038">
    <property type="protein sequence ID" value="SJM67928.1"/>
    <property type="molecule type" value="Genomic_DNA"/>
</dbReference>
<dbReference type="InterPro" id="IPR001757">
    <property type="entry name" value="P_typ_ATPase"/>
</dbReference>
<dbReference type="PANTHER" id="PTHR48085:SF5">
    <property type="entry name" value="CADMIUM_ZINC-TRANSPORTING ATPASE HMA4-RELATED"/>
    <property type="match status" value="1"/>
</dbReference>
<comment type="subcellular location">
    <subcellularLocation>
        <location evidence="1">Cell membrane</location>
        <topology evidence="1">Multi-pass membrane protein</topology>
    </subcellularLocation>
</comment>
<dbReference type="EC" id="3.6.3.5" evidence="8"/>
<dbReference type="Gene3D" id="3.40.1110.10">
    <property type="entry name" value="Calcium-transporting ATPase, cytoplasmic domain N"/>
    <property type="match status" value="1"/>
</dbReference>
<dbReference type="InterPro" id="IPR051014">
    <property type="entry name" value="Cation_Transport_ATPase_IB"/>
</dbReference>